<dbReference type="EMBL" id="LWLG01000012">
    <property type="protein sequence ID" value="OAQ20353.1"/>
    <property type="molecule type" value="Genomic_DNA"/>
</dbReference>
<sequence>MRKVWLMLIVVLILGLTWGTGRTSELKKYFALYGAYLNYGNSKVKDDGYSFTAYGSLGDGRHHGLEAAVSQLHINYESGYSDLDQTDYTLAYTNTGSLYPNLSLRLGGHYISTDDDLTDEGLILFTDLTYFVPWKWNAGLEFFYSNYDEMVDLDVFQISPHAGKFFYFGKRSLYLEARGYYIHIDEDEKIGLSMENYYSFELSGTCTRGPLSVKLSGWVGQQIFAVKNSGFVVYNLTEKYRGGASMEVTYRFNNYVLGLTGTWNTYKEVESDKSVNQAIITGFIGFNF</sequence>
<protein>
    <submittedName>
        <fullName evidence="1">Uncharacterized protein</fullName>
    </submittedName>
</protein>
<keyword evidence="2" id="KW-1185">Reference proteome</keyword>
<evidence type="ECO:0000313" key="2">
    <source>
        <dbReference type="Proteomes" id="UP000078390"/>
    </source>
</evidence>
<reference evidence="1 2" key="1">
    <citation type="submission" date="2016-04" db="EMBL/GenBank/DDBJ databases">
        <title>Genome analysis of Thermosulfurimonas dismutans, the first thermophilic sulfur-disproportionating bacterium of the phylum Thermodesulfobacteria.</title>
        <authorList>
            <person name="Mardanov A.V."/>
            <person name="Beletsky A.V."/>
            <person name="Kadnikov V.V."/>
            <person name="Slobodkin A.I."/>
            <person name="Ravin N.V."/>
        </authorList>
    </citation>
    <scope>NUCLEOTIDE SEQUENCE [LARGE SCALE GENOMIC DNA]</scope>
    <source>
        <strain evidence="1 2">S95</strain>
    </source>
</reference>
<dbReference type="Proteomes" id="UP000078390">
    <property type="component" value="Unassembled WGS sequence"/>
</dbReference>
<dbReference type="RefSeq" id="WP_068671010.1">
    <property type="nucleotide sequence ID" value="NZ_LWLG01000012.1"/>
</dbReference>
<comment type="caution">
    <text evidence="1">The sequence shown here is derived from an EMBL/GenBank/DDBJ whole genome shotgun (WGS) entry which is preliminary data.</text>
</comment>
<evidence type="ECO:0000313" key="1">
    <source>
        <dbReference type="EMBL" id="OAQ20353.1"/>
    </source>
</evidence>
<organism evidence="1 2">
    <name type="scientific">Thermosulfurimonas dismutans</name>
    <dbReference type="NCBI Taxonomy" id="999894"/>
    <lineage>
        <taxon>Bacteria</taxon>
        <taxon>Pseudomonadati</taxon>
        <taxon>Thermodesulfobacteriota</taxon>
        <taxon>Thermodesulfobacteria</taxon>
        <taxon>Thermodesulfobacteriales</taxon>
        <taxon>Thermodesulfobacteriaceae</taxon>
        <taxon>Thermosulfurimonas</taxon>
    </lineage>
</organism>
<gene>
    <name evidence="1" type="ORF">TDIS_1548</name>
</gene>
<dbReference type="AlphaFoldDB" id="A0A179D2Z3"/>
<proteinExistence type="predicted"/>
<dbReference type="OrthoDB" id="9775762at2"/>
<name>A0A179D2Z3_9BACT</name>
<accession>A0A179D2Z3</accession>
<dbReference type="STRING" id="999894.TDIS_1548"/>